<dbReference type="AlphaFoldDB" id="A0A428IXW7"/>
<evidence type="ECO:0000313" key="2">
    <source>
        <dbReference type="Proteomes" id="UP000280066"/>
    </source>
</evidence>
<dbReference type="Pfam" id="PF25857">
    <property type="entry name" value="DUF7957"/>
    <property type="match status" value="1"/>
</dbReference>
<comment type="caution">
    <text evidence="1">The sequence shown here is derived from an EMBL/GenBank/DDBJ whole genome shotgun (WGS) entry which is preliminary data.</text>
</comment>
<dbReference type="Proteomes" id="UP000280066">
    <property type="component" value="Unassembled WGS sequence"/>
</dbReference>
<dbReference type="RefSeq" id="WP_148103659.1">
    <property type="nucleotide sequence ID" value="NZ_RWIS01000023.1"/>
</dbReference>
<evidence type="ECO:0000313" key="1">
    <source>
        <dbReference type="EMBL" id="RSK23872.1"/>
    </source>
</evidence>
<dbReference type="EMBL" id="RWIS01000023">
    <property type="protein sequence ID" value="RSK23872.1"/>
    <property type="molecule type" value="Genomic_DNA"/>
</dbReference>
<proteinExistence type="predicted"/>
<gene>
    <name evidence="1" type="ORF">EI290_21855</name>
</gene>
<reference evidence="1 2" key="1">
    <citation type="submission" date="2018-12" db="EMBL/GenBank/DDBJ databases">
        <authorList>
            <person name="Feng G."/>
            <person name="Zhu H."/>
        </authorList>
    </citation>
    <scope>NUCLEOTIDE SEQUENCE [LARGE SCALE GENOMIC DNA]</scope>
    <source>
        <strain evidence="1 2">9PBR-2</strain>
    </source>
</reference>
<name>A0A428IXW7_9BACT</name>
<dbReference type="InterPro" id="IPR058263">
    <property type="entry name" value="DUF7957"/>
</dbReference>
<keyword evidence="2" id="KW-1185">Reference proteome</keyword>
<sequence>MNMTRPEVSYRILEECQVGEQRLVIYDYTAFPPDKPARNLFAYGPTGEMLWRAESIDRGATDAYGSFFSTTPLKVWNFCCCVCTIDVKTGQITQVEESR</sequence>
<protein>
    <submittedName>
        <fullName evidence="1">Uncharacterized protein</fullName>
    </submittedName>
</protein>
<accession>A0A428IXW7</accession>
<dbReference type="OrthoDB" id="1442822at2"/>
<organism evidence="1 2">
    <name type="scientific">Hymenobacter metallilatus</name>
    <dbReference type="NCBI Taxonomy" id="2493666"/>
    <lineage>
        <taxon>Bacteria</taxon>
        <taxon>Pseudomonadati</taxon>
        <taxon>Bacteroidota</taxon>
        <taxon>Cytophagia</taxon>
        <taxon>Cytophagales</taxon>
        <taxon>Hymenobacteraceae</taxon>
        <taxon>Hymenobacter</taxon>
    </lineage>
</organism>